<evidence type="ECO:0000313" key="2">
    <source>
        <dbReference type="EMBL" id="KAJ7016693.1"/>
    </source>
</evidence>
<name>A0AAD6RWN4_9AGAR</name>
<keyword evidence="1" id="KW-0812">Transmembrane</keyword>
<dbReference type="Proteomes" id="UP001218188">
    <property type="component" value="Unassembled WGS sequence"/>
</dbReference>
<feature type="transmembrane region" description="Helical" evidence="1">
    <location>
        <begin position="6"/>
        <end position="30"/>
    </location>
</feature>
<organism evidence="2 3">
    <name type="scientific">Mycena alexandri</name>
    <dbReference type="NCBI Taxonomy" id="1745969"/>
    <lineage>
        <taxon>Eukaryota</taxon>
        <taxon>Fungi</taxon>
        <taxon>Dikarya</taxon>
        <taxon>Basidiomycota</taxon>
        <taxon>Agaricomycotina</taxon>
        <taxon>Agaricomycetes</taxon>
        <taxon>Agaricomycetidae</taxon>
        <taxon>Agaricales</taxon>
        <taxon>Marasmiineae</taxon>
        <taxon>Mycenaceae</taxon>
        <taxon>Mycena</taxon>
    </lineage>
</organism>
<dbReference type="EMBL" id="JARJCM010000473">
    <property type="protein sequence ID" value="KAJ7016693.1"/>
    <property type="molecule type" value="Genomic_DNA"/>
</dbReference>
<dbReference type="AlphaFoldDB" id="A0AAD6RWN4"/>
<keyword evidence="1" id="KW-0472">Membrane</keyword>
<sequence length="172" mass="19575">MSNIAFIRLAGFATGVFANWAPNLFSYYTVHMRKFYKRYSHLKRPFLNSIWTACTFNLALKPVALVTRDFGNLAFGWCAVTALGNYDYTPRIILEFPPGCTILLPSAAIFHSNIPISANECRYSFTQYTAGGIFRWIEHGFQSEEAYFDSLSPEEMARGVGYFSTLEELRAM</sequence>
<accession>A0AAD6RWN4</accession>
<gene>
    <name evidence="2" type="ORF">C8F04DRAFT_1215409</name>
</gene>
<reference evidence="2" key="1">
    <citation type="submission" date="2023-03" db="EMBL/GenBank/DDBJ databases">
        <title>Massive genome expansion in bonnet fungi (Mycena s.s.) driven by repeated elements and novel gene families across ecological guilds.</title>
        <authorList>
            <consortium name="Lawrence Berkeley National Laboratory"/>
            <person name="Harder C.B."/>
            <person name="Miyauchi S."/>
            <person name="Viragh M."/>
            <person name="Kuo A."/>
            <person name="Thoen E."/>
            <person name="Andreopoulos B."/>
            <person name="Lu D."/>
            <person name="Skrede I."/>
            <person name="Drula E."/>
            <person name="Henrissat B."/>
            <person name="Morin E."/>
            <person name="Kohler A."/>
            <person name="Barry K."/>
            <person name="LaButti K."/>
            <person name="Morin E."/>
            <person name="Salamov A."/>
            <person name="Lipzen A."/>
            <person name="Mereny Z."/>
            <person name="Hegedus B."/>
            <person name="Baldrian P."/>
            <person name="Stursova M."/>
            <person name="Weitz H."/>
            <person name="Taylor A."/>
            <person name="Grigoriev I.V."/>
            <person name="Nagy L.G."/>
            <person name="Martin F."/>
            <person name="Kauserud H."/>
        </authorList>
    </citation>
    <scope>NUCLEOTIDE SEQUENCE</scope>
    <source>
        <strain evidence="2">CBHHK200</strain>
    </source>
</reference>
<keyword evidence="3" id="KW-1185">Reference proteome</keyword>
<comment type="caution">
    <text evidence="2">The sequence shown here is derived from an EMBL/GenBank/DDBJ whole genome shotgun (WGS) entry which is preliminary data.</text>
</comment>
<keyword evidence="1" id="KW-1133">Transmembrane helix</keyword>
<protein>
    <submittedName>
        <fullName evidence="2">Uncharacterized protein</fullName>
    </submittedName>
</protein>
<evidence type="ECO:0000256" key="1">
    <source>
        <dbReference type="SAM" id="Phobius"/>
    </source>
</evidence>
<proteinExistence type="predicted"/>
<evidence type="ECO:0000313" key="3">
    <source>
        <dbReference type="Proteomes" id="UP001218188"/>
    </source>
</evidence>